<keyword evidence="5 14" id="KW-0808">Transferase</keyword>
<dbReference type="Pfam" id="PF02366">
    <property type="entry name" value="PMT"/>
    <property type="match status" value="1"/>
</dbReference>
<evidence type="ECO:0000256" key="15">
    <source>
        <dbReference type="SAM" id="MobiDB-lite"/>
    </source>
</evidence>
<evidence type="ECO:0000313" key="18">
    <source>
        <dbReference type="Proteomes" id="UP000277580"/>
    </source>
</evidence>
<comment type="pathway">
    <text evidence="2 14">Protein modification; protein glycosylation.</text>
</comment>
<evidence type="ECO:0000256" key="10">
    <source>
        <dbReference type="ARBA" id="ARBA00023136"/>
    </source>
</evidence>
<accession>A0A3N4LAK0</accession>
<reference evidence="17 18" key="1">
    <citation type="journal article" date="2018" name="Nat. Ecol. Evol.">
        <title>Pezizomycetes genomes reveal the molecular basis of ectomycorrhizal truffle lifestyle.</title>
        <authorList>
            <person name="Murat C."/>
            <person name="Payen T."/>
            <person name="Noel B."/>
            <person name="Kuo A."/>
            <person name="Morin E."/>
            <person name="Chen J."/>
            <person name="Kohler A."/>
            <person name="Krizsan K."/>
            <person name="Balestrini R."/>
            <person name="Da Silva C."/>
            <person name="Montanini B."/>
            <person name="Hainaut M."/>
            <person name="Levati E."/>
            <person name="Barry K.W."/>
            <person name="Belfiori B."/>
            <person name="Cichocki N."/>
            <person name="Clum A."/>
            <person name="Dockter R.B."/>
            <person name="Fauchery L."/>
            <person name="Guy J."/>
            <person name="Iotti M."/>
            <person name="Le Tacon F."/>
            <person name="Lindquist E.A."/>
            <person name="Lipzen A."/>
            <person name="Malagnac F."/>
            <person name="Mello A."/>
            <person name="Molinier V."/>
            <person name="Miyauchi S."/>
            <person name="Poulain J."/>
            <person name="Riccioni C."/>
            <person name="Rubini A."/>
            <person name="Sitrit Y."/>
            <person name="Splivallo R."/>
            <person name="Traeger S."/>
            <person name="Wang M."/>
            <person name="Zifcakova L."/>
            <person name="Wipf D."/>
            <person name="Zambonelli A."/>
            <person name="Paolocci F."/>
            <person name="Nowrousian M."/>
            <person name="Ottonello S."/>
            <person name="Baldrian P."/>
            <person name="Spatafora J.W."/>
            <person name="Henrissat B."/>
            <person name="Nagy L.G."/>
            <person name="Aury J.M."/>
            <person name="Wincker P."/>
            <person name="Grigoriev I.V."/>
            <person name="Bonfante P."/>
            <person name="Martin F.M."/>
        </authorList>
    </citation>
    <scope>NUCLEOTIDE SEQUENCE [LARGE SCALE GENOMIC DNA]</scope>
    <source>
        <strain evidence="17 18">CCBAS932</strain>
    </source>
</reference>
<feature type="transmembrane region" description="Helical" evidence="14">
    <location>
        <begin position="196"/>
        <end position="216"/>
    </location>
</feature>
<feature type="transmembrane region" description="Helical" evidence="14">
    <location>
        <begin position="643"/>
        <end position="664"/>
    </location>
</feature>
<comment type="similarity">
    <text evidence="3 14">Belongs to the glycosyltransferase 39 family.</text>
</comment>
<dbReference type="Gene3D" id="2.80.10.50">
    <property type="match status" value="1"/>
</dbReference>
<evidence type="ECO:0000256" key="12">
    <source>
        <dbReference type="ARBA" id="ARBA00045085"/>
    </source>
</evidence>
<dbReference type="InterPro" id="IPR027005">
    <property type="entry name" value="PMT-like"/>
</dbReference>
<dbReference type="CDD" id="cd23285">
    <property type="entry name" value="beta-trefoil_MIR_PMT4-like"/>
    <property type="match status" value="1"/>
</dbReference>
<evidence type="ECO:0000256" key="2">
    <source>
        <dbReference type="ARBA" id="ARBA00004922"/>
    </source>
</evidence>
<keyword evidence="8 14" id="KW-0256">Endoplasmic reticulum</keyword>
<dbReference type="GO" id="GO:0004169">
    <property type="term" value="F:dolichyl-phosphate-mannose-protein mannosyltransferase activity"/>
    <property type="evidence" value="ECO:0007669"/>
    <property type="project" value="UniProtKB-UniRule"/>
</dbReference>
<keyword evidence="7" id="KW-0677">Repeat</keyword>
<dbReference type="Pfam" id="PF02815">
    <property type="entry name" value="MIR"/>
    <property type="match status" value="1"/>
</dbReference>
<evidence type="ECO:0000256" key="9">
    <source>
        <dbReference type="ARBA" id="ARBA00022989"/>
    </source>
</evidence>
<evidence type="ECO:0000256" key="3">
    <source>
        <dbReference type="ARBA" id="ARBA00007222"/>
    </source>
</evidence>
<evidence type="ECO:0000256" key="13">
    <source>
        <dbReference type="ARBA" id="ARBA00045102"/>
    </source>
</evidence>
<keyword evidence="9 14" id="KW-1133">Transmembrane helix</keyword>
<feature type="transmembrane region" description="Helical" evidence="14">
    <location>
        <begin position="676"/>
        <end position="697"/>
    </location>
</feature>
<evidence type="ECO:0000259" key="16">
    <source>
        <dbReference type="PROSITE" id="PS50919"/>
    </source>
</evidence>
<dbReference type="Pfam" id="PF16192">
    <property type="entry name" value="PMT_4TMC"/>
    <property type="match status" value="1"/>
</dbReference>
<dbReference type="FunCoup" id="A0A3N4LAK0">
    <property type="interactions" value="507"/>
</dbReference>
<gene>
    <name evidence="17" type="ORF">P167DRAFT_556147</name>
</gene>
<keyword evidence="18" id="KW-1185">Reference proteome</keyword>
<evidence type="ECO:0000256" key="14">
    <source>
        <dbReference type="RuleBase" id="RU367007"/>
    </source>
</evidence>
<dbReference type="OrthoDB" id="292747at2759"/>
<dbReference type="Proteomes" id="UP000277580">
    <property type="component" value="Unassembled WGS sequence"/>
</dbReference>
<comment type="catalytic activity">
    <reaction evidence="13 14">
        <text>a di-trans,poly-cis-dolichyl beta-D-mannosyl phosphate + L-seryl-[protein] = 3-O-(alpha-D-mannosyl)-L-seryl-[protein] + a di-trans,poly-cis-dolichyl phosphate + H(+)</text>
        <dbReference type="Rhea" id="RHEA:17377"/>
        <dbReference type="Rhea" id="RHEA-COMP:9863"/>
        <dbReference type="Rhea" id="RHEA-COMP:13546"/>
        <dbReference type="Rhea" id="RHEA-COMP:19498"/>
        <dbReference type="Rhea" id="RHEA-COMP:19501"/>
        <dbReference type="ChEBI" id="CHEBI:15378"/>
        <dbReference type="ChEBI" id="CHEBI:29999"/>
        <dbReference type="ChEBI" id="CHEBI:57683"/>
        <dbReference type="ChEBI" id="CHEBI:58211"/>
        <dbReference type="ChEBI" id="CHEBI:137321"/>
        <dbReference type="EC" id="2.4.1.109"/>
    </reaction>
</comment>
<dbReference type="SUPFAM" id="SSF82109">
    <property type="entry name" value="MIR domain"/>
    <property type="match status" value="1"/>
</dbReference>
<evidence type="ECO:0000256" key="8">
    <source>
        <dbReference type="ARBA" id="ARBA00022824"/>
    </source>
</evidence>
<dbReference type="InterPro" id="IPR016093">
    <property type="entry name" value="MIR_motif"/>
</dbReference>
<comment type="subcellular location">
    <subcellularLocation>
        <location evidence="1 14">Endoplasmic reticulum membrane</location>
        <topology evidence="1 14">Multi-pass membrane protein</topology>
    </subcellularLocation>
</comment>
<dbReference type="EC" id="2.4.1.109" evidence="14"/>
<comment type="catalytic activity">
    <reaction evidence="12 14">
        <text>a di-trans,poly-cis-dolichyl beta-D-mannosyl phosphate + L-threonyl-[protein] = 3-O-(alpha-D-mannosyl)-L-threonyl-[protein] + a di-trans,poly-cis-dolichyl phosphate + H(+)</text>
        <dbReference type="Rhea" id="RHEA:53396"/>
        <dbReference type="Rhea" id="RHEA-COMP:11060"/>
        <dbReference type="Rhea" id="RHEA-COMP:13547"/>
        <dbReference type="Rhea" id="RHEA-COMP:19498"/>
        <dbReference type="Rhea" id="RHEA-COMP:19501"/>
        <dbReference type="ChEBI" id="CHEBI:15378"/>
        <dbReference type="ChEBI" id="CHEBI:30013"/>
        <dbReference type="ChEBI" id="CHEBI:57683"/>
        <dbReference type="ChEBI" id="CHEBI:58211"/>
        <dbReference type="ChEBI" id="CHEBI:137323"/>
        <dbReference type="EC" id="2.4.1.109"/>
    </reaction>
</comment>
<dbReference type="UniPathway" id="UPA00378"/>
<feature type="transmembrane region" description="Helical" evidence="14">
    <location>
        <begin position="288"/>
        <end position="310"/>
    </location>
</feature>
<evidence type="ECO:0000256" key="5">
    <source>
        <dbReference type="ARBA" id="ARBA00022679"/>
    </source>
</evidence>
<feature type="region of interest" description="Disordered" evidence="15">
    <location>
        <begin position="1"/>
        <end position="34"/>
    </location>
</feature>
<evidence type="ECO:0000256" key="4">
    <source>
        <dbReference type="ARBA" id="ARBA00022676"/>
    </source>
</evidence>
<feature type="domain" description="MIR" evidence="16">
    <location>
        <begin position="470"/>
        <end position="526"/>
    </location>
</feature>
<dbReference type="AlphaFoldDB" id="A0A3N4LAK0"/>
<feature type="domain" description="MIR" evidence="16">
    <location>
        <begin position="336"/>
        <end position="396"/>
    </location>
</feature>
<dbReference type="PANTHER" id="PTHR10050">
    <property type="entry name" value="DOLICHYL-PHOSPHATE-MANNOSE--PROTEIN MANNOSYLTRANSFERASE"/>
    <property type="match status" value="1"/>
</dbReference>
<dbReference type="InterPro" id="IPR032421">
    <property type="entry name" value="PMT_4TMC"/>
</dbReference>
<dbReference type="InterPro" id="IPR003342">
    <property type="entry name" value="ArnT-like_N"/>
</dbReference>
<keyword evidence="4 14" id="KW-0328">Glycosyltransferase</keyword>
<evidence type="ECO:0000256" key="7">
    <source>
        <dbReference type="ARBA" id="ARBA00022737"/>
    </source>
</evidence>
<evidence type="ECO:0000256" key="6">
    <source>
        <dbReference type="ARBA" id="ARBA00022692"/>
    </source>
</evidence>
<sequence>MSDSPVGVRQRSSKKKSPSSQAGVGSGSEDELLSKTNARNVASVSAPTTSKSPSQLGHKLSLVLVTVLAFITRFWKISHPNQVVFDEVHFGKFASYYLQRTYFFDVHPPFGKLLFALMGWFVGYDGHFKFDNIGDSYIDNKVPYVAFRAMPALMGSLTVPVVFLTMWESGYSLPACLVATGLVLFDNAHIGQTRLILLDATLIFAMSLSILCYVRFYKLRHIPFSRKWWKWLLLTGVSMSCVISTKYVGVFTFVTIGAAVAIDLWNLLDYKRGLSLQQFTKHFAARTFGLIIVPFFFYLFWFQVHFAILYRSGPGDDFMTPEFQETLSDNVMSLSSVDINYYDTIVLRHKETKAYLHSHPDKYPLRYEDGRISSQGQQVTGYPFNDTNNHWIILPAVSVPEDQRTNLPVRNGDIVKLRHVVTSTDLLSHDVASPWFPTNQEFTTIEIEKSEGERHNDTLFEIKIENGKKNQNFRTMAGLFKLLHHPSKVAMWTHTKPLPDWGYKQQEINGNKNIAQSSNLWFVEEIPSLAETDPRNKKEAKKVKPMPFLRKYLELQRAMFHHNNALTSSHPYASQPIQWPFLLRGVSFWTKNDTREQIYFLGNPIGWWLSSSVLAVFVGIIAADQLTQRRGVDALDRKTRNRLYNSTGFFFLAWTAHYIPFFLMGRQLFLHHYLPAHLASALVTGALVEFVFCVEPLETEKIGKDGKKIYEARKGPQSLIGAWIACVVILGAVAGGWYFFVPLTYGSPGLDVAGVIARKWLGYDLHFAK</sequence>
<proteinExistence type="inferred from homology"/>
<keyword evidence="10 14" id="KW-0472">Membrane</keyword>
<dbReference type="GO" id="GO:0005789">
    <property type="term" value="C:endoplasmic reticulum membrane"/>
    <property type="evidence" value="ECO:0007669"/>
    <property type="project" value="UniProtKB-SubCell"/>
</dbReference>
<evidence type="ECO:0000313" key="17">
    <source>
        <dbReference type="EMBL" id="RPB17671.1"/>
    </source>
</evidence>
<organism evidence="17 18">
    <name type="scientific">Morchella conica CCBAS932</name>
    <dbReference type="NCBI Taxonomy" id="1392247"/>
    <lineage>
        <taxon>Eukaryota</taxon>
        <taxon>Fungi</taxon>
        <taxon>Dikarya</taxon>
        <taxon>Ascomycota</taxon>
        <taxon>Pezizomycotina</taxon>
        <taxon>Pezizomycetes</taxon>
        <taxon>Pezizales</taxon>
        <taxon>Morchellaceae</taxon>
        <taxon>Morchella</taxon>
    </lineage>
</organism>
<dbReference type="EMBL" id="ML119105">
    <property type="protein sequence ID" value="RPB17671.1"/>
    <property type="molecule type" value="Genomic_DNA"/>
</dbReference>
<dbReference type="PANTHER" id="PTHR10050:SF51">
    <property type="entry name" value="PROTEIN O-MANNOSYL-TRANSFERASE 1"/>
    <property type="match status" value="1"/>
</dbReference>
<feature type="transmembrane region" description="Helical" evidence="14">
    <location>
        <begin position="102"/>
        <end position="122"/>
    </location>
</feature>
<feature type="domain" description="MIR" evidence="16">
    <location>
        <begin position="406"/>
        <end position="465"/>
    </location>
</feature>
<feature type="transmembrane region" description="Helical" evidence="14">
    <location>
        <begin position="605"/>
        <end position="623"/>
    </location>
</feature>
<protein>
    <recommendedName>
        <fullName evidence="14">Dolichyl-phosphate-mannose--protein mannosyltransferase</fullName>
        <ecNumber evidence="14">2.4.1.109</ecNumber>
    </recommendedName>
</protein>
<dbReference type="PROSITE" id="PS50919">
    <property type="entry name" value="MIR"/>
    <property type="match status" value="3"/>
</dbReference>
<feature type="transmembrane region" description="Helical" evidence="14">
    <location>
        <begin position="718"/>
        <end position="740"/>
    </location>
</feature>
<comment type="function">
    <text evidence="14">Transfers mannose from Dol-P-mannose to Ser or Thr residues on proteins.</text>
</comment>
<dbReference type="InterPro" id="IPR036300">
    <property type="entry name" value="MIR_dom_sf"/>
</dbReference>
<dbReference type="SMART" id="SM00472">
    <property type="entry name" value="MIR"/>
    <property type="match status" value="3"/>
</dbReference>
<evidence type="ECO:0000256" key="1">
    <source>
        <dbReference type="ARBA" id="ARBA00004477"/>
    </source>
</evidence>
<dbReference type="InParanoid" id="A0A3N4LAK0"/>
<dbReference type="STRING" id="1392247.A0A3N4LAK0"/>
<keyword evidence="11" id="KW-0325">Glycoprotein</keyword>
<feature type="transmembrane region" description="Helical" evidence="14">
    <location>
        <begin position="142"/>
        <end position="164"/>
    </location>
</feature>
<keyword evidence="6 14" id="KW-0812">Transmembrane</keyword>
<evidence type="ECO:0000256" key="11">
    <source>
        <dbReference type="ARBA" id="ARBA00023180"/>
    </source>
</evidence>
<feature type="transmembrane region" description="Helical" evidence="14">
    <location>
        <begin position="251"/>
        <end position="268"/>
    </location>
</feature>
<name>A0A3N4LAK0_9PEZI</name>
<dbReference type="FunFam" id="2.80.10.50:FF:000044">
    <property type="entry name" value="Dolichyl-phosphate-mannose-protein mannosyltransferase 4"/>
    <property type="match status" value="1"/>
</dbReference>